<dbReference type="InterPro" id="IPR033659">
    <property type="entry name" value="Ferrochelatase_N"/>
</dbReference>
<dbReference type="NCBIfam" id="TIGR00109">
    <property type="entry name" value="hemH"/>
    <property type="match status" value="1"/>
</dbReference>
<dbReference type="HAMAP" id="MF_00323">
    <property type="entry name" value="Ferrochelatase"/>
    <property type="match status" value="1"/>
</dbReference>
<dbReference type="Pfam" id="PF00762">
    <property type="entry name" value="Ferrochelatase"/>
    <property type="match status" value="1"/>
</dbReference>
<dbReference type="InterPro" id="IPR001015">
    <property type="entry name" value="Ferrochelatase"/>
</dbReference>
<dbReference type="EMBL" id="FQUC01000004">
    <property type="protein sequence ID" value="SHF21936.1"/>
    <property type="molecule type" value="Genomic_DNA"/>
</dbReference>
<gene>
    <name evidence="7" type="primary">hemH</name>
    <name evidence="9" type="ORF">SAMN05444362_104203</name>
</gene>
<dbReference type="GO" id="GO:0005737">
    <property type="term" value="C:cytoplasm"/>
    <property type="evidence" value="ECO:0007669"/>
    <property type="project" value="UniProtKB-SubCell"/>
</dbReference>
<comment type="catalytic activity">
    <reaction evidence="6">
        <text>Fe-coproporphyrin III + 2 H(+) = coproporphyrin III + Fe(2+)</text>
        <dbReference type="Rhea" id="RHEA:49572"/>
        <dbReference type="ChEBI" id="CHEBI:15378"/>
        <dbReference type="ChEBI" id="CHEBI:29033"/>
        <dbReference type="ChEBI" id="CHEBI:68438"/>
        <dbReference type="ChEBI" id="CHEBI:131725"/>
        <dbReference type="EC" id="4.99.1.9"/>
    </reaction>
    <physiologicalReaction direction="right-to-left" evidence="6">
        <dbReference type="Rhea" id="RHEA:49574"/>
    </physiologicalReaction>
</comment>
<keyword evidence="2 7" id="KW-0408">Iron</keyword>
<evidence type="ECO:0000256" key="7">
    <source>
        <dbReference type="HAMAP-Rule" id="MF_00323"/>
    </source>
</evidence>
<dbReference type="CDD" id="cd00419">
    <property type="entry name" value="Ferrochelatase_C"/>
    <property type="match status" value="1"/>
</dbReference>
<keyword evidence="4 7" id="KW-0456">Lyase</keyword>
<keyword evidence="3 7" id="KW-0350">Heme biosynthesis</keyword>
<comment type="similarity">
    <text evidence="1 7 8">Belongs to the ferrochelatase family.</text>
</comment>
<dbReference type="RefSeq" id="WP_062182001.1">
    <property type="nucleotide sequence ID" value="NZ_BBXL01000015.1"/>
</dbReference>
<evidence type="ECO:0000256" key="3">
    <source>
        <dbReference type="ARBA" id="ARBA00023133"/>
    </source>
</evidence>
<dbReference type="Gene3D" id="3.40.50.1400">
    <property type="match status" value="2"/>
</dbReference>
<keyword evidence="7" id="KW-0479">Metal-binding</keyword>
<organism evidence="9 10">
    <name type="scientific">Dysgonomonas macrotermitis</name>
    <dbReference type="NCBI Taxonomy" id="1346286"/>
    <lineage>
        <taxon>Bacteria</taxon>
        <taxon>Pseudomonadati</taxon>
        <taxon>Bacteroidota</taxon>
        <taxon>Bacteroidia</taxon>
        <taxon>Bacteroidales</taxon>
        <taxon>Dysgonomonadaceae</taxon>
        <taxon>Dysgonomonas</taxon>
    </lineage>
</organism>
<protein>
    <recommendedName>
        <fullName evidence="7">Ferrochelatase</fullName>
        <ecNumber evidence="7">4.98.1.1</ecNumber>
    </recommendedName>
    <alternativeName>
        <fullName evidence="7">Heme synthase</fullName>
    </alternativeName>
    <alternativeName>
        <fullName evidence="7">Protoheme ferro-lyase</fullName>
    </alternativeName>
</protein>
<dbReference type="AlphaFoldDB" id="A0A1M4ZWE7"/>
<dbReference type="UniPathway" id="UPA00252">
    <property type="reaction ID" value="UER00325"/>
</dbReference>
<dbReference type="InterPro" id="IPR033644">
    <property type="entry name" value="Ferrochelatase_C"/>
</dbReference>
<evidence type="ECO:0000256" key="4">
    <source>
        <dbReference type="ARBA" id="ARBA00023239"/>
    </source>
</evidence>
<reference evidence="10" key="1">
    <citation type="submission" date="2016-11" db="EMBL/GenBank/DDBJ databases">
        <authorList>
            <person name="Varghese N."/>
            <person name="Submissions S."/>
        </authorList>
    </citation>
    <scope>NUCLEOTIDE SEQUENCE [LARGE SCALE GENOMIC DNA]</scope>
    <source>
        <strain evidence="10">DSM 27370</strain>
    </source>
</reference>
<comment type="catalytic activity">
    <reaction evidence="7">
        <text>heme b + 2 H(+) = protoporphyrin IX + Fe(2+)</text>
        <dbReference type="Rhea" id="RHEA:22584"/>
        <dbReference type="ChEBI" id="CHEBI:15378"/>
        <dbReference type="ChEBI" id="CHEBI:29033"/>
        <dbReference type="ChEBI" id="CHEBI:57306"/>
        <dbReference type="ChEBI" id="CHEBI:60344"/>
        <dbReference type="EC" id="4.98.1.1"/>
    </reaction>
</comment>
<comment type="pathway">
    <text evidence="7">Porphyrin-containing compound metabolism; protoheme biosynthesis; protoheme from protoporphyrin-IX: step 1/1.</text>
</comment>
<comment type="subcellular location">
    <subcellularLocation>
        <location evidence="7">Cytoplasm</location>
    </subcellularLocation>
</comment>
<evidence type="ECO:0000256" key="8">
    <source>
        <dbReference type="RuleBase" id="RU004185"/>
    </source>
</evidence>
<dbReference type="GO" id="GO:0004325">
    <property type="term" value="F:ferrochelatase activity"/>
    <property type="evidence" value="ECO:0007669"/>
    <property type="project" value="UniProtKB-UniRule"/>
</dbReference>
<evidence type="ECO:0000313" key="10">
    <source>
        <dbReference type="Proteomes" id="UP000184480"/>
    </source>
</evidence>
<evidence type="ECO:0000256" key="1">
    <source>
        <dbReference type="ARBA" id="ARBA00007718"/>
    </source>
</evidence>
<accession>A0A1M4ZWE7</accession>
<dbReference type="STRING" id="1346286.SAMN05444362_104203"/>
<dbReference type="CDD" id="cd03411">
    <property type="entry name" value="Ferrochelatase_N"/>
    <property type="match status" value="1"/>
</dbReference>
<feature type="binding site" evidence="7">
    <location>
        <position position="278"/>
    </location>
    <ligand>
        <name>Fe(2+)</name>
        <dbReference type="ChEBI" id="CHEBI:29033"/>
    </ligand>
</feature>
<keyword evidence="7" id="KW-0963">Cytoplasm</keyword>
<evidence type="ECO:0000256" key="5">
    <source>
        <dbReference type="ARBA" id="ARBA00023244"/>
    </source>
</evidence>
<sequence length="323" mass="36523">MRGILILNTGSPKTKNREDVKFFIGAMLSDPLVMSTVPNWFRDILAKRIIAPLRASNSASHYELIWDNEHNESPLIYNSLELAKKIQAATGMPTEIAMRYGNPSVPDAFARLQKKCATLHEVIVVPMFPQYAQSSYQTAVDEVGRCFLIKPHSFRIKFVEPYYNKPGYISSLAQSIKPFIEKGYDKLVFSFHSLPIAHVEIGWNKGKEFDYVYQVKETVRLVTKELGIDPKKNRIVYSSAIGSKWLKPDLEETMKQLAQSGTERVIALTAGFPADNLESLYDIDIVAREAFESNGGKEFHFVPGLNAEDFWVQELIKIIAGKV</sequence>
<keyword evidence="5 7" id="KW-0627">Porphyrin biosynthesis</keyword>
<dbReference type="PANTHER" id="PTHR11108:SF1">
    <property type="entry name" value="FERROCHELATASE, MITOCHONDRIAL"/>
    <property type="match status" value="1"/>
</dbReference>
<evidence type="ECO:0000313" key="9">
    <source>
        <dbReference type="EMBL" id="SHF21936.1"/>
    </source>
</evidence>
<dbReference type="OrthoDB" id="9809741at2"/>
<comment type="function">
    <text evidence="7">Catalyzes the ferrous insertion into protoporphyrin IX.</text>
</comment>
<feature type="binding site" evidence="7">
    <location>
        <position position="192"/>
    </location>
    <ligand>
        <name>Fe(2+)</name>
        <dbReference type="ChEBI" id="CHEBI:29033"/>
    </ligand>
</feature>
<keyword evidence="10" id="KW-1185">Reference proteome</keyword>
<dbReference type="PANTHER" id="PTHR11108">
    <property type="entry name" value="FERROCHELATASE"/>
    <property type="match status" value="1"/>
</dbReference>
<dbReference type="Proteomes" id="UP000184480">
    <property type="component" value="Unassembled WGS sequence"/>
</dbReference>
<dbReference type="GO" id="GO:0046872">
    <property type="term" value="F:metal ion binding"/>
    <property type="evidence" value="ECO:0007669"/>
    <property type="project" value="UniProtKB-KW"/>
</dbReference>
<proteinExistence type="inferred from homology"/>
<dbReference type="SUPFAM" id="SSF53800">
    <property type="entry name" value="Chelatase"/>
    <property type="match status" value="1"/>
</dbReference>
<dbReference type="GO" id="GO:0006783">
    <property type="term" value="P:heme biosynthetic process"/>
    <property type="evidence" value="ECO:0007669"/>
    <property type="project" value="UniProtKB-UniRule"/>
</dbReference>
<dbReference type="EC" id="4.98.1.1" evidence="7"/>
<evidence type="ECO:0000256" key="6">
    <source>
        <dbReference type="ARBA" id="ARBA00024536"/>
    </source>
</evidence>
<evidence type="ECO:0000256" key="2">
    <source>
        <dbReference type="ARBA" id="ARBA00023004"/>
    </source>
</evidence>
<name>A0A1M4ZWE7_9BACT</name>